<keyword evidence="2" id="KW-1185">Reference proteome</keyword>
<name>A0A4R0R3I6_9APHY</name>
<dbReference type="AlphaFoldDB" id="A0A4R0R3I6"/>
<proteinExistence type="predicted"/>
<dbReference type="EMBL" id="RWJN01000598">
    <property type="protein sequence ID" value="TCD60433.1"/>
    <property type="molecule type" value="Genomic_DNA"/>
</dbReference>
<accession>A0A4R0R3I6</accession>
<protein>
    <submittedName>
        <fullName evidence="1">Uncharacterized protein</fullName>
    </submittedName>
</protein>
<dbReference type="Proteomes" id="UP000292702">
    <property type="component" value="Unassembled WGS sequence"/>
</dbReference>
<evidence type="ECO:0000313" key="2">
    <source>
        <dbReference type="Proteomes" id="UP000292702"/>
    </source>
</evidence>
<evidence type="ECO:0000313" key="1">
    <source>
        <dbReference type="EMBL" id="TCD60433.1"/>
    </source>
</evidence>
<gene>
    <name evidence="1" type="ORF">EIP91_010075</name>
</gene>
<reference evidence="1 2" key="1">
    <citation type="submission" date="2018-11" db="EMBL/GenBank/DDBJ databases">
        <title>Genome assembly of Steccherinum ochraceum LE-BIN_3174, the white-rot fungus of the Steccherinaceae family (The Residual Polyporoid clade, Polyporales, Basidiomycota).</title>
        <authorList>
            <person name="Fedorova T.V."/>
            <person name="Glazunova O.A."/>
            <person name="Landesman E.O."/>
            <person name="Moiseenko K.V."/>
            <person name="Psurtseva N.V."/>
            <person name="Savinova O.S."/>
            <person name="Shakhova N.V."/>
            <person name="Tyazhelova T.V."/>
            <person name="Vasina D.V."/>
        </authorList>
    </citation>
    <scope>NUCLEOTIDE SEQUENCE [LARGE SCALE GENOMIC DNA]</scope>
    <source>
        <strain evidence="1 2">LE-BIN_3174</strain>
    </source>
</reference>
<sequence>MLMSSSSADGDIRFREVFTLSQLDEFMNLLSYLARCGRHVPGQDVTNYNGPGGLPLAVAVGTPESLELTRAHLCQGSPRAFFLLVSTITIMPSDPPQGYTGPAYGYTFYSANDDIRFREVFTPHQLDEFIDLLMFLARCGRHVPGEEITNYEGPGGRPLAVAVGSPQLLDLARARIHRIFRILQFVEAEELATTEEEAPGVFVTLRRTRHCMLTSFHKIHFITIERVPV</sequence>
<organism evidence="1 2">
    <name type="scientific">Steccherinum ochraceum</name>
    <dbReference type="NCBI Taxonomy" id="92696"/>
    <lineage>
        <taxon>Eukaryota</taxon>
        <taxon>Fungi</taxon>
        <taxon>Dikarya</taxon>
        <taxon>Basidiomycota</taxon>
        <taxon>Agaricomycotina</taxon>
        <taxon>Agaricomycetes</taxon>
        <taxon>Polyporales</taxon>
        <taxon>Steccherinaceae</taxon>
        <taxon>Steccherinum</taxon>
    </lineage>
</organism>
<comment type="caution">
    <text evidence="1">The sequence shown here is derived from an EMBL/GenBank/DDBJ whole genome shotgun (WGS) entry which is preliminary data.</text>
</comment>